<comment type="caution">
    <text evidence="3">The sequence shown here is derived from an EMBL/GenBank/DDBJ whole genome shotgun (WGS) entry which is preliminary data.</text>
</comment>
<dbReference type="InterPro" id="IPR022935">
    <property type="entry name" value="ClpS"/>
</dbReference>
<evidence type="ECO:0000313" key="4">
    <source>
        <dbReference type="Proteomes" id="UP000238650"/>
    </source>
</evidence>
<keyword evidence="3" id="KW-0378">Hydrolase</keyword>
<dbReference type="GO" id="GO:0030163">
    <property type="term" value="P:protein catabolic process"/>
    <property type="evidence" value="ECO:0007669"/>
    <property type="project" value="InterPro"/>
</dbReference>
<dbReference type="HAMAP" id="MF_00302">
    <property type="entry name" value="ClpS"/>
    <property type="match status" value="1"/>
</dbReference>
<evidence type="ECO:0000313" key="3">
    <source>
        <dbReference type="EMBL" id="PRI12261.1"/>
    </source>
</evidence>
<dbReference type="Pfam" id="PF02617">
    <property type="entry name" value="ClpS"/>
    <property type="match status" value="1"/>
</dbReference>
<dbReference type="Gene3D" id="3.30.1390.10">
    <property type="match status" value="1"/>
</dbReference>
<evidence type="ECO:0000256" key="1">
    <source>
        <dbReference type="HAMAP-Rule" id="MF_00302"/>
    </source>
</evidence>
<dbReference type="GO" id="GO:0008233">
    <property type="term" value="F:peptidase activity"/>
    <property type="evidence" value="ECO:0007669"/>
    <property type="project" value="UniProtKB-KW"/>
</dbReference>
<dbReference type="Proteomes" id="UP000238650">
    <property type="component" value="Unassembled WGS sequence"/>
</dbReference>
<dbReference type="EMBL" id="MWZD01000013">
    <property type="protein sequence ID" value="PRI12261.1"/>
    <property type="molecule type" value="Genomic_DNA"/>
</dbReference>
<reference evidence="3 4" key="1">
    <citation type="journal article" date="2017" name="New Microbes New Infect">
        <title>Genome sequence of 'Leucobacter massiliensis' sp. nov. isolated from human pharynx after travel to the 2014 Hajj.</title>
        <authorList>
            <person name="Leangapichart T."/>
            <person name="Gautret P."/>
            <person name="Nguyen T.T."/>
            <person name="Armstrong N."/>
            <person name="Rolain J.M."/>
        </authorList>
    </citation>
    <scope>NUCLEOTIDE SEQUENCE [LARGE SCALE GENOMIC DNA]</scope>
    <source>
        <strain evidence="3 4">122RC15</strain>
    </source>
</reference>
<dbReference type="SUPFAM" id="SSF54736">
    <property type="entry name" value="ClpS-like"/>
    <property type="match status" value="1"/>
</dbReference>
<evidence type="ECO:0000259" key="2">
    <source>
        <dbReference type="Pfam" id="PF02617"/>
    </source>
</evidence>
<dbReference type="NCBIfam" id="NF000668">
    <property type="entry name" value="PRK00033.1-1"/>
    <property type="match status" value="1"/>
</dbReference>
<sequence length="111" mass="12309">MALGSAATLAPASRLAEPSELTVAEHRALPEDERPWQTVVWDDPVNLMSYVSYVFQVHFGYDRAHAQRLMLRVHHEGSAVVAEGEREAMELHVEAMHGYGLWATVRQAGAA</sequence>
<dbReference type="InterPro" id="IPR003769">
    <property type="entry name" value="ClpS_core"/>
</dbReference>
<name>A0A2S9QRP6_9MICO</name>
<proteinExistence type="inferred from homology"/>
<dbReference type="InterPro" id="IPR014719">
    <property type="entry name" value="Ribosomal_bL12_C/ClpS-like"/>
</dbReference>
<keyword evidence="4" id="KW-1185">Reference proteome</keyword>
<dbReference type="GO" id="GO:0006508">
    <property type="term" value="P:proteolysis"/>
    <property type="evidence" value="ECO:0007669"/>
    <property type="project" value="UniProtKB-UniRule"/>
</dbReference>
<organism evidence="3 4">
    <name type="scientific">Leucobacter massiliensis</name>
    <dbReference type="NCBI Taxonomy" id="1686285"/>
    <lineage>
        <taxon>Bacteria</taxon>
        <taxon>Bacillati</taxon>
        <taxon>Actinomycetota</taxon>
        <taxon>Actinomycetes</taxon>
        <taxon>Micrococcales</taxon>
        <taxon>Microbacteriaceae</taxon>
        <taxon>Leucobacter</taxon>
    </lineage>
</organism>
<feature type="domain" description="Adaptor protein ClpS core" evidence="2">
    <location>
        <begin position="32"/>
        <end position="104"/>
    </location>
</feature>
<gene>
    <name evidence="1" type="primary">clpS</name>
    <name evidence="3" type="ORF">B4915_02430</name>
</gene>
<protein>
    <recommendedName>
        <fullName evidence="1">ATP-dependent Clp protease adapter protein ClpS</fullName>
    </recommendedName>
</protein>
<accession>A0A2S9QRP6</accession>
<dbReference type="AlphaFoldDB" id="A0A2S9QRP6"/>
<comment type="function">
    <text evidence="1">Involved in the modulation of the specificity of the ClpAP-mediated ATP-dependent protein degradation.</text>
</comment>
<comment type="similarity">
    <text evidence="1">Belongs to the ClpS family.</text>
</comment>
<comment type="subunit">
    <text evidence="1">Binds to the N-terminal domain of the chaperone ClpA.</text>
</comment>
<keyword evidence="3" id="KW-0645">Protease</keyword>